<dbReference type="OrthoDB" id="626202at2759"/>
<name>A0A8T3ADF5_DENNO</name>
<dbReference type="EMBL" id="JAGYWB010000017">
    <property type="protein sequence ID" value="KAI0494101.1"/>
    <property type="molecule type" value="Genomic_DNA"/>
</dbReference>
<organism evidence="2 3">
    <name type="scientific">Dendrobium nobile</name>
    <name type="common">Orchid</name>
    <dbReference type="NCBI Taxonomy" id="94219"/>
    <lineage>
        <taxon>Eukaryota</taxon>
        <taxon>Viridiplantae</taxon>
        <taxon>Streptophyta</taxon>
        <taxon>Embryophyta</taxon>
        <taxon>Tracheophyta</taxon>
        <taxon>Spermatophyta</taxon>
        <taxon>Magnoliopsida</taxon>
        <taxon>Liliopsida</taxon>
        <taxon>Asparagales</taxon>
        <taxon>Orchidaceae</taxon>
        <taxon>Epidendroideae</taxon>
        <taxon>Malaxideae</taxon>
        <taxon>Dendrobiinae</taxon>
        <taxon>Dendrobium</taxon>
    </lineage>
</organism>
<protein>
    <recommendedName>
        <fullName evidence="1">F-box domain-containing protein</fullName>
    </recommendedName>
</protein>
<dbReference type="SUPFAM" id="SSF81383">
    <property type="entry name" value="F-box domain"/>
    <property type="match status" value="1"/>
</dbReference>
<dbReference type="InterPro" id="IPR056594">
    <property type="entry name" value="AT5G49610-like_b-prop"/>
</dbReference>
<evidence type="ECO:0000313" key="3">
    <source>
        <dbReference type="Proteomes" id="UP000829196"/>
    </source>
</evidence>
<dbReference type="Pfam" id="PF00646">
    <property type="entry name" value="F-box"/>
    <property type="match status" value="1"/>
</dbReference>
<dbReference type="InterPro" id="IPR036047">
    <property type="entry name" value="F-box-like_dom_sf"/>
</dbReference>
<sequence>MSYHTETNGIGLTDDLLIEILTKLPLKCIYRYKCVSRSWRRLIADRYIAARLPLILSGVFYRSGPGDLKLEPRYGCNSNGSFHETDFSYLPFYHNSSIIDCSNGLLLFYRSIPSAFHVCNPTTKTWAALPSQGVVCFSGWEAQGGQLEVFSSETGQWVEHSLNWGVDTNNLSASMHYFNGVLYVLTLPGHVACIDLEKMCCSVIELPENMKNDSSLGNSSGFLHCAISDAIELRIWVLKGMKWVLKNRVSVSGILKRNGDCKDMSSTAFLHHGQFNFLAFHPKEDVVFLSIMGKLMFYDLCKKRFGLVCELGTEKERVQVIQIWLFPYLDNLSNCLA</sequence>
<dbReference type="Proteomes" id="UP000829196">
    <property type="component" value="Unassembled WGS sequence"/>
</dbReference>
<dbReference type="Pfam" id="PF23635">
    <property type="entry name" value="Beta-prop_AT5G49610-like"/>
    <property type="match status" value="1"/>
</dbReference>
<accession>A0A8T3ADF5</accession>
<dbReference type="Gene3D" id="1.20.1280.50">
    <property type="match status" value="1"/>
</dbReference>
<feature type="domain" description="F-box" evidence="1">
    <location>
        <begin position="12"/>
        <end position="52"/>
    </location>
</feature>
<reference evidence="2" key="1">
    <citation type="journal article" date="2022" name="Front. Genet.">
        <title>Chromosome-Scale Assembly of the Dendrobium nobile Genome Provides Insights Into the Molecular Mechanism of the Biosynthesis of the Medicinal Active Ingredient of Dendrobium.</title>
        <authorList>
            <person name="Xu Q."/>
            <person name="Niu S.-C."/>
            <person name="Li K.-L."/>
            <person name="Zheng P.-J."/>
            <person name="Zhang X.-J."/>
            <person name="Jia Y."/>
            <person name="Liu Y."/>
            <person name="Niu Y.-X."/>
            <person name="Yu L.-H."/>
            <person name="Chen D.-F."/>
            <person name="Zhang G.-Q."/>
        </authorList>
    </citation>
    <scope>NUCLEOTIDE SEQUENCE</scope>
    <source>
        <tissue evidence="2">Leaf</tissue>
    </source>
</reference>
<dbReference type="SUPFAM" id="SSF50965">
    <property type="entry name" value="Galactose oxidase, central domain"/>
    <property type="match status" value="1"/>
</dbReference>
<dbReference type="InterPro" id="IPR001810">
    <property type="entry name" value="F-box_dom"/>
</dbReference>
<dbReference type="InterPro" id="IPR055290">
    <property type="entry name" value="At3g26010-like"/>
</dbReference>
<evidence type="ECO:0000259" key="1">
    <source>
        <dbReference type="SMART" id="SM00256"/>
    </source>
</evidence>
<comment type="caution">
    <text evidence="2">The sequence shown here is derived from an EMBL/GenBank/DDBJ whole genome shotgun (WGS) entry which is preliminary data.</text>
</comment>
<proteinExistence type="predicted"/>
<dbReference type="AlphaFoldDB" id="A0A8T3ADF5"/>
<keyword evidence="3" id="KW-1185">Reference proteome</keyword>
<dbReference type="PANTHER" id="PTHR35546">
    <property type="entry name" value="F-BOX PROTEIN INTERACTION DOMAIN PROTEIN-RELATED"/>
    <property type="match status" value="1"/>
</dbReference>
<dbReference type="PANTHER" id="PTHR35546:SF130">
    <property type="entry name" value="EXPRESSED PROTEIN"/>
    <property type="match status" value="1"/>
</dbReference>
<gene>
    <name evidence="2" type="ORF">KFK09_024232</name>
</gene>
<evidence type="ECO:0000313" key="2">
    <source>
        <dbReference type="EMBL" id="KAI0494101.1"/>
    </source>
</evidence>
<dbReference type="InterPro" id="IPR011043">
    <property type="entry name" value="Gal_Oxase/kelch_b-propeller"/>
</dbReference>
<dbReference type="SMART" id="SM00256">
    <property type="entry name" value="FBOX"/>
    <property type="match status" value="1"/>
</dbReference>